<evidence type="ECO:0000313" key="1">
    <source>
        <dbReference type="EMBL" id="ODQ47103.1"/>
    </source>
</evidence>
<gene>
    <name evidence="1" type="ORF">PICMEDRAFT_15099</name>
</gene>
<dbReference type="STRING" id="763406.A0A1E3NNL1"/>
<evidence type="ECO:0000313" key="2">
    <source>
        <dbReference type="Proteomes" id="UP000094455"/>
    </source>
</evidence>
<sequence>MTSTISYDKIAGKTADDLFEEYSVEDLGDLMTRLSADVNTKKQKLKLLVGNKYRDLLNVADDIITMNEITAIENEQLMKLAFKRSDYNSKSLSNLSKFNAHLNKIQIQKVQEDNRPAILRNVVHDLNYALIALKHNLVIELQSSEESYNTLNDFPGVSLNNQHSMDLDEGLDYYQPVSTTVSNGFVLLAKHIYLIKYLFQDEVKNQPKLFAVVKYKQLCGEFNNLLESNIIRLKHEADSDFIHNLFVSYLIANEMRPIHVLEKILEKRLANFKSLVTTKRPFQELLSYVFVTIQFMNFIFSRIQVSISRLQNATGPSNWIQQTSFQKWSKWLHKNPTLGSENGIQVQYKFEVGSDLIDKVEYEDTMKQWKKDASQLLLDNFNAKFDKSSENLTDLVILLRYALISFKHFTSLSTLPVGHENIVDYLIGKWQKEFLIKLTTKLSEFEKIGNLILETFNNEELINSIVDSSSESCLYEFDDDFNMGELLQYSGDKSSNDQVFVLLDVFKQDLKSTGNSIESLRALSSLVLKPLLSIDDYEDDEFWVEVSVKLKDILNESVNSSISILNKSVSSFFDKVSSSLEKNRLEVSNTRIFYMIRVLVQLEDKIQLNEFYETFSIHSNDSNGTRIELSELIEPLLTKYFKVIVDSTFNTKYASKLESLLKKRFEPSKDYAEFMLWENILDEKPIPTTSSFEYSELLLSFCSDVISNSGKNYSNYFVLPSFEKVRQEIVGLLVSKLNDYVNFLNEAEIDANDSATNSKLLLTYADCLFTKFLLSTEVPDDKSHTKFVKIFEPLADADYRKQIAYSILENYKNQSLMYYPLSV</sequence>
<dbReference type="EMBL" id="KV454002">
    <property type="protein sequence ID" value="ODQ47103.1"/>
    <property type="molecule type" value="Genomic_DNA"/>
</dbReference>
<dbReference type="Pfam" id="PF08700">
    <property type="entry name" value="VPS51_Exo84_N"/>
    <property type="match status" value="1"/>
</dbReference>
<keyword evidence="2" id="KW-1185">Reference proteome</keyword>
<dbReference type="OrthoDB" id="46189at2759"/>
<dbReference type="AlphaFoldDB" id="A0A1E3NNL1"/>
<dbReference type="RefSeq" id="XP_019018216.1">
    <property type="nucleotide sequence ID" value="XM_019160665.1"/>
</dbReference>
<proteinExistence type="predicted"/>
<dbReference type="Proteomes" id="UP000094455">
    <property type="component" value="Unassembled WGS sequence"/>
</dbReference>
<dbReference type="GeneID" id="30177352"/>
<accession>A0A1E3NNL1</accession>
<organism evidence="1 2">
    <name type="scientific">Pichia membranifaciens NRRL Y-2026</name>
    <dbReference type="NCBI Taxonomy" id="763406"/>
    <lineage>
        <taxon>Eukaryota</taxon>
        <taxon>Fungi</taxon>
        <taxon>Dikarya</taxon>
        <taxon>Ascomycota</taxon>
        <taxon>Saccharomycotina</taxon>
        <taxon>Pichiomycetes</taxon>
        <taxon>Pichiales</taxon>
        <taxon>Pichiaceae</taxon>
        <taxon>Pichia</taxon>
    </lineage>
</organism>
<name>A0A1E3NNL1_9ASCO</name>
<reference evidence="1 2" key="1">
    <citation type="journal article" date="2016" name="Proc. Natl. Acad. Sci. U.S.A.">
        <title>Comparative genomics of biotechnologically important yeasts.</title>
        <authorList>
            <person name="Riley R."/>
            <person name="Haridas S."/>
            <person name="Wolfe K.H."/>
            <person name="Lopes M.R."/>
            <person name="Hittinger C.T."/>
            <person name="Goeker M."/>
            <person name="Salamov A.A."/>
            <person name="Wisecaver J.H."/>
            <person name="Long T.M."/>
            <person name="Calvey C.H."/>
            <person name="Aerts A.L."/>
            <person name="Barry K.W."/>
            <person name="Choi C."/>
            <person name="Clum A."/>
            <person name="Coughlan A.Y."/>
            <person name="Deshpande S."/>
            <person name="Douglass A.P."/>
            <person name="Hanson S.J."/>
            <person name="Klenk H.-P."/>
            <person name="LaButti K.M."/>
            <person name="Lapidus A."/>
            <person name="Lindquist E.A."/>
            <person name="Lipzen A.M."/>
            <person name="Meier-Kolthoff J.P."/>
            <person name="Ohm R.A."/>
            <person name="Otillar R.P."/>
            <person name="Pangilinan J.L."/>
            <person name="Peng Y."/>
            <person name="Rokas A."/>
            <person name="Rosa C.A."/>
            <person name="Scheuner C."/>
            <person name="Sibirny A.A."/>
            <person name="Slot J.C."/>
            <person name="Stielow J.B."/>
            <person name="Sun H."/>
            <person name="Kurtzman C.P."/>
            <person name="Blackwell M."/>
            <person name="Grigoriev I.V."/>
            <person name="Jeffries T.W."/>
        </authorList>
    </citation>
    <scope>NUCLEOTIDE SEQUENCE [LARGE SCALE GENOMIC DNA]</scope>
    <source>
        <strain evidence="1 2">NRRL Y-2026</strain>
    </source>
</reference>
<protein>
    <submittedName>
        <fullName evidence="1">Uncharacterized protein</fullName>
    </submittedName>
</protein>